<evidence type="ECO:0000313" key="4">
    <source>
        <dbReference type="WBParaSite" id="HPLM_0000193101-mRNA-1"/>
    </source>
</evidence>
<dbReference type="Proteomes" id="UP000268014">
    <property type="component" value="Unassembled WGS sequence"/>
</dbReference>
<dbReference type="EMBL" id="UZAF01003102">
    <property type="protein sequence ID" value="VDO12050.1"/>
    <property type="molecule type" value="Genomic_DNA"/>
</dbReference>
<accession>A0A0N4VXB1</accession>
<protein>
    <submittedName>
        <fullName evidence="4">MG2 domain-containing protein</fullName>
    </submittedName>
</protein>
<name>A0A0N4VXB1_HAEPC</name>
<evidence type="ECO:0000313" key="2">
    <source>
        <dbReference type="EMBL" id="VDO12050.1"/>
    </source>
</evidence>
<dbReference type="STRING" id="6290.A0A0N4VXB1"/>
<dbReference type="WBParaSite" id="HPLM_0000193101-mRNA-1">
    <property type="protein sequence ID" value="HPLM_0000193101-mRNA-1"/>
    <property type="gene ID" value="HPLM_0000193101"/>
</dbReference>
<dbReference type="PANTHER" id="PTHR23303">
    <property type="entry name" value="CARBOXYPEPTIDASE REGULATORY REGION-CONTAINING"/>
    <property type="match status" value="1"/>
</dbReference>
<reference evidence="4" key="1">
    <citation type="submission" date="2017-02" db="UniProtKB">
        <authorList>
            <consortium name="WormBaseParasite"/>
        </authorList>
    </citation>
    <scope>IDENTIFICATION</scope>
</reference>
<dbReference type="GO" id="GO:0005789">
    <property type="term" value="C:endoplasmic reticulum membrane"/>
    <property type="evidence" value="ECO:0007669"/>
    <property type="project" value="TreeGrafter"/>
</dbReference>
<organism evidence="4">
    <name type="scientific">Haemonchus placei</name>
    <name type="common">Barber's pole worm</name>
    <dbReference type="NCBI Taxonomy" id="6290"/>
    <lineage>
        <taxon>Eukaryota</taxon>
        <taxon>Metazoa</taxon>
        <taxon>Ecdysozoa</taxon>
        <taxon>Nematoda</taxon>
        <taxon>Chromadorea</taxon>
        <taxon>Rhabditida</taxon>
        <taxon>Rhabditina</taxon>
        <taxon>Rhabditomorpha</taxon>
        <taxon>Strongyloidea</taxon>
        <taxon>Trichostrongylidae</taxon>
        <taxon>Haemonchus</taxon>
    </lineage>
</organism>
<keyword evidence="3" id="KW-1185">Reference proteome</keyword>
<reference evidence="2 3" key="2">
    <citation type="submission" date="2018-11" db="EMBL/GenBank/DDBJ databases">
        <authorList>
            <consortium name="Pathogen Informatics"/>
        </authorList>
    </citation>
    <scope>NUCLEOTIDE SEQUENCE [LARGE SCALE GENOMIC DNA]</scope>
    <source>
        <strain evidence="2 3">MHpl1</strain>
    </source>
</reference>
<sequence>MMRFCFSHVDSVCVKVLCPWDEKLLCVMFTVVKNIAVTNAPVIVKPDLRIAGYQFTATVTNKGKPLTDVRLTLYSEVKPELSNCKAVSSVKGVETAKFSCSIGATSAEGRVVVPCLPSGTYFITAEYKNGDTEFQFKPSVEKLVVKDRATTVSFSVSGFTARGRVVVGKKGVSGAEVIVQGKKITETDANGYYTLQALTVSIRNVTNTILYRDASFRSCSKQRSYLPLATQLLVSERETLL</sequence>
<evidence type="ECO:0000313" key="3">
    <source>
        <dbReference type="Proteomes" id="UP000268014"/>
    </source>
</evidence>
<evidence type="ECO:0000256" key="1">
    <source>
        <dbReference type="ARBA" id="ARBA00022729"/>
    </source>
</evidence>
<dbReference type="PANTHER" id="PTHR23303:SF14">
    <property type="entry name" value="BOS COMPLEX SUBUNIT NOMO1-RELATED"/>
    <property type="match status" value="1"/>
</dbReference>
<dbReference type="InterPro" id="IPR008969">
    <property type="entry name" value="CarboxyPept-like_regulatory"/>
</dbReference>
<keyword evidence="1" id="KW-0732">Signal</keyword>
<gene>
    <name evidence="2" type="ORF">HPLM_LOCUS1929</name>
</gene>
<dbReference type="SUPFAM" id="SSF49464">
    <property type="entry name" value="Carboxypeptidase regulatory domain-like"/>
    <property type="match status" value="1"/>
</dbReference>
<dbReference type="InterPro" id="IPR051417">
    <property type="entry name" value="SDr/BOS_complex"/>
</dbReference>
<dbReference type="AlphaFoldDB" id="A0A0N4VXB1"/>
<proteinExistence type="predicted"/>